<dbReference type="GeneTree" id="ENSGT00390000000464"/>
<keyword evidence="7" id="KW-0489">Methyltransferase</keyword>
<dbReference type="OMA" id="LCKCRFF"/>
<keyword evidence="18" id="KW-1185">Reference proteome</keyword>
<evidence type="ECO:0000256" key="2">
    <source>
        <dbReference type="ARBA" id="ARBA00004604"/>
    </source>
</evidence>
<dbReference type="AlphaFoldDB" id="A0A7M4EB15"/>
<reference evidence="17" key="2">
    <citation type="submission" date="2025-09" db="UniProtKB">
        <authorList>
            <consortium name="Ensembl"/>
        </authorList>
    </citation>
    <scope>IDENTIFICATION</scope>
</reference>
<evidence type="ECO:0000256" key="3">
    <source>
        <dbReference type="ARBA" id="ARBA00012533"/>
    </source>
</evidence>
<evidence type="ECO:0000313" key="17">
    <source>
        <dbReference type="Ensembl" id="ENSCPRP00005007062.1"/>
    </source>
</evidence>
<comment type="subunit">
    <text evidence="14">Interacts with GRWD1 and members of the heat shock protein 90 and 70 families; these proteins may possibly be methylation substrates for the enzyme.</text>
</comment>
<dbReference type="Ensembl" id="ENSCPRT00005008274.1">
    <property type="protein sequence ID" value="ENSCPRP00005007062.1"/>
    <property type="gene ID" value="ENSCPRG00005005011.1"/>
</dbReference>
<name>A0A7M4EB15_CROPO</name>
<dbReference type="GO" id="GO:0031072">
    <property type="term" value="F:heat shock protein binding"/>
    <property type="evidence" value="ECO:0007669"/>
    <property type="project" value="Ensembl"/>
</dbReference>
<evidence type="ECO:0000256" key="12">
    <source>
        <dbReference type="ARBA" id="ARBA00051226"/>
    </source>
</evidence>
<dbReference type="PANTHER" id="PTHR14614:SF39">
    <property type="entry name" value="HISTIDINE PROTEIN METHYLTRANSFERASE 1 HOMOLOG"/>
    <property type="match status" value="1"/>
</dbReference>
<protein>
    <recommendedName>
        <fullName evidence="15">Histidine protein methyltransferase 1 homolog</fullName>
        <ecNumber evidence="3">2.1.1.85</ecNumber>
    </recommendedName>
    <alternativeName>
        <fullName evidence="16">Methyltransferase-like protein 18</fullName>
    </alternativeName>
</protein>
<dbReference type="GO" id="GO:0018064">
    <property type="term" value="F:protein-L-histidine N-tele-methyltransferase activity"/>
    <property type="evidence" value="ECO:0007669"/>
    <property type="project" value="UniProtKB-EC"/>
</dbReference>
<comment type="function">
    <text evidence="13">Protein-L-histidine N-tele-methyltransferase that specifically monomethylates RPL3, thereby regulating translation elongation. Histidine methylation of RPL3 regulates translation elongation by slowing ribosome traversal on tyrosine codons: slower elongation provides enough time for proper folding of synthesized proteins and prevents cellular aggregation of tyrosine-rich proteins.</text>
</comment>
<evidence type="ECO:0000256" key="4">
    <source>
        <dbReference type="ARBA" id="ARBA00022481"/>
    </source>
</evidence>
<dbReference type="InterPro" id="IPR019410">
    <property type="entry name" value="Methyltransf_16"/>
</dbReference>
<evidence type="ECO:0000256" key="13">
    <source>
        <dbReference type="ARBA" id="ARBA00057595"/>
    </source>
</evidence>
<evidence type="ECO:0000256" key="14">
    <source>
        <dbReference type="ARBA" id="ARBA00062963"/>
    </source>
</evidence>
<dbReference type="GO" id="GO:0005730">
    <property type="term" value="C:nucleolus"/>
    <property type="evidence" value="ECO:0007669"/>
    <property type="project" value="UniProtKB-SubCell"/>
</dbReference>
<proteinExistence type="inferred from homology"/>
<dbReference type="GO" id="GO:0032259">
    <property type="term" value="P:methylation"/>
    <property type="evidence" value="ECO:0007669"/>
    <property type="project" value="UniProtKB-KW"/>
</dbReference>
<dbReference type="GO" id="GO:0090069">
    <property type="term" value="P:regulation of ribosome biogenesis"/>
    <property type="evidence" value="ECO:0007669"/>
    <property type="project" value="Ensembl"/>
</dbReference>
<dbReference type="GO" id="GO:0006448">
    <property type="term" value="P:regulation of translational elongation"/>
    <property type="evidence" value="ECO:0007669"/>
    <property type="project" value="Ensembl"/>
</dbReference>
<dbReference type="Pfam" id="PF10294">
    <property type="entry name" value="Methyltransf_16"/>
    <property type="match status" value="2"/>
</dbReference>
<evidence type="ECO:0000256" key="1">
    <source>
        <dbReference type="ARBA" id="ARBA00004514"/>
    </source>
</evidence>
<dbReference type="RefSeq" id="XP_019386374.1">
    <property type="nucleotide sequence ID" value="XM_019530829.1"/>
</dbReference>
<evidence type="ECO:0000256" key="7">
    <source>
        <dbReference type="ARBA" id="ARBA00022603"/>
    </source>
</evidence>
<dbReference type="GeneID" id="109307128"/>
<dbReference type="CTD" id="92342"/>
<dbReference type="SUPFAM" id="SSF53335">
    <property type="entry name" value="S-adenosyl-L-methionine-dependent methyltransferases"/>
    <property type="match status" value="1"/>
</dbReference>
<comment type="similarity">
    <text evidence="11">Belongs to the methyltransferase superfamily. METTL18 family.</text>
</comment>
<evidence type="ECO:0000256" key="11">
    <source>
        <dbReference type="ARBA" id="ARBA00038126"/>
    </source>
</evidence>
<dbReference type="Proteomes" id="UP000594220">
    <property type="component" value="Unplaced"/>
</dbReference>
<keyword evidence="9" id="KW-0949">S-adenosyl-L-methionine</keyword>
<dbReference type="RefSeq" id="XP_019386373.1">
    <property type="nucleotide sequence ID" value="XM_019530828.1"/>
</dbReference>
<dbReference type="OrthoDB" id="1723750at2759"/>
<evidence type="ECO:0000256" key="15">
    <source>
        <dbReference type="ARBA" id="ARBA00069946"/>
    </source>
</evidence>
<evidence type="ECO:0000256" key="8">
    <source>
        <dbReference type="ARBA" id="ARBA00022679"/>
    </source>
</evidence>
<dbReference type="GO" id="GO:0005829">
    <property type="term" value="C:cytosol"/>
    <property type="evidence" value="ECO:0007669"/>
    <property type="project" value="UniProtKB-SubCell"/>
</dbReference>
<evidence type="ECO:0000256" key="6">
    <source>
        <dbReference type="ARBA" id="ARBA00022553"/>
    </source>
</evidence>
<accession>A0A7M4EB15</accession>
<keyword evidence="8" id="KW-0808">Transferase</keyword>
<gene>
    <name evidence="17" type="primary">METTL18</name>
</gene>
<reference evidence="17" key="1">
    <citation type="submission" date="2025-08" db="UniProtKB">
        <authorList>
            <consortium name="Ensembl"/>
        </authorList>
    </citation>
    <scope>IDENTIFICATION</scope>
</reference>
<keyword evidence="4" id="KW-0488">Methylation</keyword>
<evidence type="ECO:0000256" key="16">
    <source>
        <dbReference type="ARBA" id="ARBA00081507"/>
    </source>
</evidence>
<evidence type="ECO:0000256" key="9">
    <source>
        <dbReference type="ARBA" id="ARBA00022691"/>
    </source>
</evidence>
<dbReference type="GO" id="GO:0032991">
    <property type="term" value="C:protein-containing complex"/>
    <property type="evidence" value="ECO:0007669"/>
    <property type="project" value="Ensembl"/>
</dbReference>
<keyword evidence="6" id="KW-0597">Phosphoprotein</keyword>
<keyword evidence="10" id="KW-0539">Nucleus</keyword>
<dbReference type="InterPro" id="IPR029063">
    <property type="entry name" value="SAM-dependent_MTases_sf"/>
</dbReference>
<dbReference type="EC" id="2.1.1.85" evidence="3"/>
<dbReference type="KEGG" id="cpoo:109307128"/>
<comment type="catalytic activity">
    <reaction evidence="12">
        <text>L-histidyl-[protein] + S-adenosyl-L-methionine = N(tele)-methyl-L-histidyl-[protein] + S-adenosyl-L-homocysteine + H(+)</text>
        <dbReference type="Rhea" id="RHEA:19369"/>
        <dbReference type="Rhea" id="RHEA-COMP:9745"/>
        <dbReference type="Rhea" id="RHEA-COMP:11600"/>
        <dbReference type="ChEBI" id="CHEBI:15378"/>
        <dbReference type="ChEBI" id="CHEBI:16367"/>
        <dbReference type="ChEBI" id="CHEBI:29979"/>
        <dbReference type="ChEBI" id="CHEBI:57856"/>
        <dbReference type="ChEBI" id="CHEBI:59789"/>
        <dbReference type="EC" id="2.1.1.85"/>
    </reaction>
    <physiologicalReaction direction="left-to-right" evidence="12">
        <dbReference type="Rhea" id="RHEA:19370"/>
    </physiologicalReaction>
</comment>
<dbReference type="PANTHER" id="PTHR14614">
    <property type="entry name" value="HEPATOCELLULAR CARCINOMA-ASSOCIATED ANTIGEN"/>
    <property type="match status" value="1"/>
</dbReference>
<evidence type="ECO:0000256" key="5">
    <source>
        <dbReference type="ARBA" id="ARBA00022490"/>
    </source>
</evidence>
<comment type="subcellular location">
    <subcellularLocation>
        <location evidence="1">Cytoplasm</location>
        <location evidence="1">Cytosol</location>
    </subcellularLocation>
    <subcellularLocation>
        <location evidence="2">Nucleus</location>
        <location evidence="2">Nucleolus</location>
    </subcellularLocation>
</comment>
<dbReference type="Gene3D" id="3.40.50.150">
    <property type="entry name" value="Vaccinia Virus protein VP39"/>
    <property type="match status" value="1"/>
</dbReference>
<dbReference type="FunFam" id="3.40.50.150:FF:000268">
    <property type="entry name" value="Histidine protein methyltransferase 1 homolog"/>
    <property type="match status" value="1"/>
</dbReference>
<sequence length="372" mass="40956">MAFQFNFSITENVENKLEILSDTDLLLGSAQDALKNQKGSTESKEVSSEEPAALQESLHVYKVAPETAALVASCCPKPTEDENQNETLPKKQSYKVAREHNIPDDVDKVLENKVVEALSGLYHVNISVVEMTLSDGSHGEDIVSKSISSHSDLLPGVYEGGMKIWECTFDLIDYLSTAEIQFVNKTVLDLGCGAGLLGIVALKGKAEKVHFQDYNGTVIDEITLPNVVANCAAGSDDDNREAGEPTSKRLKKADCSPGLLSKCKFFSGEWSEFSRLLSSDRKLISNYDIILTSETIYNPDYYSALHDTLSKLLSKNGCVYLASKAHYFGVGGGVHLFEKFIEERNVFRTKTVKIIDEGLKRFIIEVAFKNSS</sequence>
<evidence type="ECO:0000313" key="18">
    <source>
        <dbReference type="Proteomes" id="UP000594220"/>
    </source>
</evidence>
<organism evidence="17 18">
    <name type="scientific">Crocodylus porosus</name>
    <name type="common">Saltwater crocodile</name>
    <name type="synonym">Estuarine crocodile</name>
    <dbReference type="NCBI Taxonomy" id="8502"/>
    <lineage>
        <taxon>Eukaryota</taxon>
        <taxon>Metazoa</taxon>
        <taxon>Chordata</taxon>
        <taxon>Craniata</taxon>
        <taxon>Vertebrata</taxon>
        <taxon>Euteleostomi</taxon>
        <taxon>Archelosauria</taxon>
        <taxon>Archosauria</taxon>
        <taxon>Crocodylia</taxon>
        <taxon>Longirostres</taxon>
        <taxon>Crocodylidae</taxon>
        <taxon>Crocodylus</taxon>
    </lineage>
</organism>
<dbReference type="GO" id="GO:2000232">
    <property type="term" value="P:regulation of rRNA processing"/>
    <property type="evidence" value="ECO:0007669"/>
    <property type="project" value="Ensembl"/>
</dbReference>
<keyword evidence="5" id="KW-0963">Cytoplasm</keyword>
<evidence type="ECO:0000256" key="10">
    <source>
        <dbReference type="ARBA" id="ARBA00023242"/>
    </source>
</evidence>